<name>R3WFD2_9ENTE</name>
<organism evidence="1 2">
    <name type="scientific">Enterococcus phoeniculicola ATCC BAA-412</name>
    <dbReference type="NCBI Taxonomy" id="1158610"/>
    <lineage>
        <taxon>Bacteria</taxon>
        <taxon>Bacillati</taxon>
        <taxon>Bacillota</taxon>
        <taxon>Bacilli</taxon>
        <taxon>Lactobacillales</taxon>
        <taxon>Enterococcaceae</taxon>
        <taxon>Enterococcus</taxon>
    </lineage>
</organism>
<dbReference type="PATRIC" id="fig|1158610.3.peg.959"/>
<dbReference type="eggNOG" id="ENOG5034BC8">
    <property type="taxonomic scope" value="Bacteria"/>
</dbReference>
<sequence length="119" mass="14026">MFYQQALTPKALLRMLPHISECFLLIQSHFKERYYQVAVYKYEKECFILRDDVLVKKMGRLSLSSHGDEEEILSAIEEALDANHYLITEEKNVLLDLRTIEKMGETAKTTINYFEFVDL</sequence>
<dbReference type="AlphaFoldDB" id="R3WFD2"/>
<dbReference type="EMBL" id="AJAT01000011">
    <property type="protein sequence ID" value="EOL46172.1"/>
    <property type="molecule type" value="Genomic_DNA"/>
</dbReference>
<proteinExistence type="predicted"/>
<dbReference type="HOGENOM" id="CLU_163916_0_0_9"/>
<reference evidence="1 2" key="1">
    <citation type="submission" date="2013-02" db="EMBL/GenBank/DDBJ databases">
        <title>The Genome Sequence of Enterococcus phoeniculicola BAA-412.</title>
        <authorList>
            <consortium name="The Broad Institute Genome Sequencing Platform"/>
            <consortium name="The Broad Institute Genome Sequencing Center for Infectious Disease"/>
            <person name="Earl A.M."/>
            <person name="Gilmore M.S."/>
            <person name="Lebreton F."/>
            <person name="Walker B."/>
            <person name="Young S.K."/>
            <person name="Zeng Q."/>
            <person name="Gargeya S."/>
            <person name="Fitzgerald M."/>
            <person name="Haas B."/>
            <person name="Abouelleil A."/>
            <person name="Alvarado L."/>
            <person name="Arachchi H.M."/>
            <person name="Berlin A.M."/>
            <person name="Chapman S.B."/>
            <person name="Dewar J."/>
            <person name="Goldberg J."/>
            <person name="Griggs A."/>
            <person name="Gujja S."/>
            <person name="Hansen M."/>
            <person name="Howarth C."/>
            <person name="Imamovic A."/>
            <person name="Larimer J."/>
            <person name="McCowan C."/>
            <person name="Murphy C."/>
            <person name="Neiman D."/>
            <person name="Pearson M."/>
            <person name="Priest M."/>
            <person name="Roberts A."/>
            <person name="Saif S."/>
            <person name="Shea T."/>
            <person name="Sisk P."/>
            <person name="Sykes S."/>
            <person name="Wortman J."/>
            <person name="Nusbaum C."/>
            <person name="Birren B."/>
        </authorList>
    </citation>
    <scope>NUCLEOTIDE SEQUENCE [LARGE SCALE GENOMIC DNA]</scope>
    <source>
        <strain evidence="1 2">ATCC BAA-412</strain>
    </source>
</reference>
<comment type="caution">
    <text evidence="1">The sequence shown here is derived from an EMBL/GenBank/DDBJ whole genome shotgun (WGS) entry which is preliminary data.</text>
</comment>
<evidence type="ECO:0000313" key="1">
    <source>
        <dbReference type="EMBL" id="EOL46172.1"/>
    </source>
</evidence>
<dbReference type="OrthoDB" id="2193412at2"/>
<evidence type="ECO:0000313" key="2">
    <source>
        <dbReference type="Proteomes" id="UP000013785"/>
    </source>
</evidence>
<keyword evidence="2" id="KW-1185">Reference proteome</keyword>
<dbReference type="RefSeq" id="WP_010767650.1">
    <property type="nucleotide sequence ID" value="NZ_ASWE01000002.1"/>
</dbReference>
<accession>R3WFD2</accession>
<dbReference type="Proteomes" id="UP000013785">
    <property type="component" value="Unassembled WGS sequence"/>
</dbReference>
<gene>
    <name evidence="1" type="ORF">UC3_00978</name>
</gene>
<dbReference type="STRING" id="154621.RV11_GL002541"/>
<protein>
    <submittedName>
        <fullName evidence="1">Uncharacterized protein</fullName>
    </submittedName>
</protein>